<dbReference type="EMBL" id="MN740825">
    <property type="protein sequence ID" value="QHU13787.1"/>
    <property type="molecule type" value="Genomic_DNA"/>
</dbReference>
<evidence type="ECO:0000313" key="1">
    <source>
        <dbReference type="EMBL" id="QHU13787.1"/>
    </source>
</evidence>
<protein>
    <submittedName>
        <fullName evidence="1">Uncharacterized protein</fullName>
    </submittedName>
</protein>
<reference evidence="1" key="1">
    <citation type="journal article" date="2020" name="Nature">
        <title>Giant virus diversity and host interactions through global metagenomics.</title>
        <authorList>
            <person name="Schulz F."/>
            <person name="Roux S."/>
            <person name="Paez-Espino D."/>
            <person name="Jungbluth S."/>
            <person name="Walsh D.A."/>
            <person name="Denef V.J."/>
            <person name="McMahon K.D."/>
            <person name="Konstantinidis K.T."/>
            <person name="Eloe-Fadrosh E.A."/>
            <person name="Kyrpides N.C."/>
            <person name="Woyke T."/>
        </authorList>
    </citation>
    <scope>NUCLEOTIDE SEQUENCE</scope>
    <source>
        <strain evidence="1">GVMAG-S-1101178-73</strain>
    </source>
</reference>
<name>A0A6C0KAQ9_9ZZZZ</name>
<proteinExistence type="predicted"/>
<sequence>MAIETYDFNVLTVVIREIFPVKKCDGIYCNFNFKMFNSAYNQSSGFLTGNNYVLKQLRNFAEGKGYGYDDGEGGRGGELDFSSPANYLYYNSDKKEY</sequence>
<dbReference type="AlphaFoldDB" id="A0A6C0KAQ9"/>
<accession>A0A6C0KAQ9</accession>
<organism evidence="1">
    <name type="scientific">viral metagenome</name>
    <dbReference type="NCBI Taxonomy" id="1070528"/>
    <lineage>
        <taxon>unclassified sequences</taxon>
        <taxon>metagenomes</taxon>
        <taxon>organismal metagenomes</taxon>
    </lineage>
</organism>